<dbReference type="GO" id="GO:0042393">
    <property type="term" value="F:histone binding"/>
    <property type="evidence" value="ECO:0007669"/>
    <property type="project" value="TreeGrafter"/>
</dbReference>
<dbReference type="EMBL" id="WVUK01000044">
    <property type="protein sequence ID" value="KAF7495843.1"/>
    <property type="molecule type" value="Genomic_DNA"/>
</dbReference>
<dbReference type="GO" id="GO:0005730">
    <property type="term" value="C:nucleolus"/>
    <property type="evidence" value="ECO:0007669"/>
    <property type="project" value="TreeGrafter"/>
</dbReference>
<dbReference type="Proteomes" id="UP000070412">
    <property type="component" value="Unassembled WGS sequence"/>
</dbReference>
<evidence type="ECO:0000313" key="8">
    <source>
        <dbReference type="EnsemblMetazoa" id="KAF7495843.1"/>
    </source>
</evidence>
<sequence>MNYNDLLKEAQQNSTKQSILLKHRNAGNKNRGPNPSAIAAFKARKEREELEKILKAKQDKNRLMALRAENSKSLKKAHMMKSRTKDNDFSKLINVDSCDTFQTDPDRDIQETKERVKTKFDLESQMHGLSRTQKNKFLNVINKNNAERIILEPKGPKIQDIIKQSSSKNGYSASPRPSKINPPSYNELLNLAAEKSHMKVSLEDEIKAEIEFHQKNRKQQTSKLENAKNLHEDKKNVKSTLNNTSVLRKTETKQQNSNRKSRESGQSNDLCHQKNKSIKAINKPTSQSTEKSHRLEFSKSSDVKLRPFDSKPTNAKGKNLAKDNEKYSNIKRKPNHNVRQSELSKSVISFPNSKQKKLVPFVQEPKPKPKLPPIGATYRRDLYRDANDYDEDNYSDEEYEDEDEMADFIDDGPIQSEPEEEYSKHIREIFGYDKRKYKNLIEDDVEVASYGQVMKEERHSLKQGIKEDLEDIQREEEERKRKLLRKKAKMNRSK</sequence>
<feature type="coiled-coil region" evidence="4">
    <location>
        <begin position="458"/>
        <end position="493"/>
    </location>
</feature>
<feature type="compositionally biased region" description="Basic and acidic residues" evidence="5">
    <location>
        <begin position="378"/>
        <end position="387"/>
    </location>
</feature>
<protein>
    <recommendedName>
        <fullName evidence="2">Protein SPT2 homolog</fullName>
    </recommendedName>
</protein>
<evidence type="ECO:0000256" key="1">
    <source>
        <dbReference type="ARBA" id="ARBA00006461"/>
    </source>
</evidence>
<evidence type="ECO:0000256" key="2">
    <source>
        <dbReference type="ARBA" id="ARBA00013786"/>
    </source>
</evidence>
<dbReference type="InterPro" id="IPR013256">
    <property type="entry name" value="Chromatin_SPT2"/>
</dbReference>
<reference evidence="7" key="2">
    <citation type="submission" date="2020-01" db="EMBL/GenBank/DDBJ databases">
        <authorList>
            <person name="Korhonen P.K.K."/>
            <person name="Guangxu M.G."/>
            <person name="Wang T.W."/>
            <person name="Stroehlein A.J.S."/>
            <person name="Young N.D."/>
            <person name="Ang C.-S.A."/>
            <person name="Fernando D.W.F."/>
            <person name="Lu H.L."/>
            <person name="Taylor S.T."/>
            <person name="Ehtesham M.E.M."/>
            <person name="Najaraj S.H.N."/>
            <person name="Harsha G.H.G."/>
            <person name="Madugundu A.M."/>
            <person name="Renuse S.R."/>
            <person name="Holt D.H."/>
            <person name="Pandey A.P."/>
            <person name="Papenfuss A.P."/>
            <person name="Gasser R.B.G."/>
            <person name="Fischer K.F."/>
        </authorList>
    </citation>
    <scope>NUCLEOTIDE SEQUENCE</scope>
    <source>
        <strain evidence="7">SSS_KF_BRIS2020</strain>
    </source>
</reference>
<dbReference type="Pfam" id="PF22878">
    <property type="entry name" value="SPT2_N"/>
    <property type="match status" value="1"/>
</dbReference>
<feature type="compositionally biased region" description="Basic and acidic residues" evidence="5">
    <location>
        <begin position="290"/>
        <end position="309"/>
    </location>
</feature>
<organism evidence="7">
    <name type="scientific">Sarcoptes scabiei</name>
    <name type="common">Itch mite</name>
    <name type="synonym">Acarus scabiei</name>
    <dbReference type="NCBI Taxonomy" id="52283"/>
    <lineage>
        <taxon>Eukaryota</taxon>
        <taxon>Metazoa</taxon>
        <taxon>Ecdysozoa</taxon>
        <taxon>Arthropoda</taxon>
        <taxon>Chelicerata</taxon>
        <taxon>Arachnida</taxon>
        <taxon>Acari</taxon>
        <taxon>Acariformes</taxon>
        <taxon>Sarcoptiformes</taxon>
        <taxon>Astigmata</taxon>
        <taxon>Psoroptidia</taxon>
        <taxon>Sarcoptoidea</taxon>
        <taxon>Sarcoptidae</taxon>
        <taxon>Sarcoptinae</taxon>
        <taxon>Sarcoptes</taxon>
    </lineage>
</organism>
<dbReference type="GO" id="GO:0006334">
    <property type="term" value="P:nucleosome assembly"/>
    <property type="evidence" value="ECO:0007669"/>
    <property type="project" value="TreeGrafter"/>
</dbReference>
<evidence type="ECO:0000313" key="9">
    <source>
        <dbReference type="Proteomes" id="UP000070412"/>
    </source>
</evidence>
<feature type="region of interest" description="Disordered" evidence="5">
    <location>
        <begin position="363"/>
        <end position="401"/>
    </location>
</feature>
<evidence type="ECO:0000259" key="6">
    <source>
        <dbReference type="Pfam" id="PF22878"/>
    </source>
</evidence>
<proteinExistence type="inferred from homology"/>
<dbReference type="InterPro" id="IPR054552">
    <property type="entry name" value="SPT2_N"/>
</dbReference>
<comment type="similarity">
    <text evidence="1">Belongs to the SPT2 family.</text>
</comment>
<feature type="domain" description="SPT2 homolog N-terminal" evidence="6">
    <location>
        <begin position="1"/>
        <end position="85"/>
    </location>
</feature>
<reference evidence="9" key="1">
    <citation type="journal article" date="2020" name="PLoS Negl. Trop. Dis.">
        <title>High-quality nuclear genome for Sarcoptes scabiei-A critical resource for a neglected parasite.</title>
        <authorList>
            <person name="Korhonen P.K."/>
            <person name="Gasser R.B."/>
            <person name="Ma G."/>
            <person name="Wang T."/>
            <person name="Stroehlein A.J."/>
            <person name="Young N.D."/>
            <person name="Ang C.S."/>
            <person name="Fernando D.D."/>
            <person name="Lu H.C."/>
            <person name="Taylor S."/>
            <person name="Reynolds S.L."/>
            <person name="Mofiz E."/>
            <person name="Najaraj S.H."/>
            <person name="Gowda H."/>
            <person name="Madugundu A."/>
            <person name="Renuse S."/>
            <person name="Holt D."/>
            <person name="Pandey A."/>
            <person name="Papenfuss A.T."/>
            <person name="Fischer K."/>
        </authorList>
    </citation>
    <scope>NUCLEOTIDE SEQUENCE [LARGE SCALE GENOMIC DNA]</scope>
</reference>
<keyword evidence="3 4" id="KW-0175">Coiled coil</keyword>
<feature type="compositionally biased region" description="Acidic residues" evidence="5">
    <location>
        <begin position="388"/>
        <end position="401"/>
    </location>
</feature>
<dbReference type="OrthoDB" id="6517016at2759"/>
<accession>A0A834RFP9</accession>
<evidence type="ECO:0000313" key="7">
    <source>
        <dbReference type="EMBL" id="KAF7495843.1"/>
    </source>
</evidence>
<dbReference type="AlphaFoldDB" id="A0A834RFP9"/>
<feature type="region of interest" description="Disordered" evidence="5">
    <location>
        <begin position="165"/>
        <end position="184"/>
    </location>
</feature>
<evidence type="ECO:0000256" key="4">
    <source>
        <dbReference type="SAM" id="Coils"/>
    </source>
</evidence>
<dbReference type="GO" id="GO:0003677">
    <property type="term" value="F:DNA binding"/>
    <property type="evidence" value="ECO:0007669"/>
    <property type="project" value="TreeGrafter"/>
</dbReference>
<evidence type="ECO:0000256" key="5">
    <source>
        <dbReference type="SAM" id="MobiDB-lite"/>
    </source>
</evidence>
<dbReference type="PANTHER" id="PTHR22691">
    <property type="entry name" value="YEAST SPT2-RELATED"/>
    <property type="match status" value="1"/>
</dbReference>
<dbReference type="Pfam" id="PF08243">
    <property type="entry name" value="SPT2"/>
    <property type="match status" value="1"/>
</dbReference>
<evidence type="ECO:0000256" key="3">
    <source>
        <dbReference type="ARBA" id="ARBA00023054"/>
    </source>
</evidence>
<reference evidence="8" key="3">
    <citation type="submission" date="2022-06" db="UniProtKB">
        <authorList>
            <consortium name="EnsemblMetazoa"/>
        </authorList>
    </citation>
    <scope>IDENTIFICATION</scope>
</reference>
<feature type="compositionally biased region" description="Polar residues" evidence="5">
    <location>
        <begin position="238"/>
        <end position="270"/>
    </location>
</feature>
<dbReference type="PANTHER" id="PTHR22691:SF8">
    <property type="entry name" value="PROTEIN SPT2 HOMOLOG"/>
    <property type="match status" value="1"/>
</dbReference>
<keyword evidence="9" id="KW-1185">Reference proteome</keyword>
<feature type="compositionally biased region" description="Basic and acidic residues" evidence="5">
    <location>
        <begin position="225"/>
        <end position="236"/>
    </location>
</feature>
<dbReference type="EnsemblMetazoa" id="SSS_8465s_mrna">
    <property type="protein sequence ID" value="KAF7495843.1"/>
    <property type="gene ID" value="SSS_8465"/>
</dbReference>
<dbReference type="SMART" id="SM00784">
    <property type="entry name" value="SPT2"/>
    <property type="match status" value="1"/>
</dbReference>
<dbReference type="GO" id="GO:0006360">
    <property type="term" value="P:transcription by RNA polymerase I"/>
    <property type="evidence" value="ECO:0007669"/>
    <property type="project" value="TreeGrafter"/>
</dbReference>
<name>A0A834RFP9_SARSC</name>
<feature type="region of interest" description="Disordered" evidence="5">
    <location>
        <begin position="214"/>
        <end position="323"/>
    </location>
</feature>
<gene>
    <name evidence="7" type="ORF">SSS_8465</name>
</gene>